<comment type="caution">
    <text evidence="1">The sequence shown here is derived from an EMBL/GenBank/DDBJ whole genome shotgun (WGS) entry which is preliminary data.</text>
</comment>
<dbReference type="Proteomes" id="UP000251960">
    <property type="component" value="Chromosome 8"/>
</dbReference>
<accession>A0A3L6DRG6</accession>
<dbReference type="AlphaFoldDB" id="A0A3L6DRG6"/>
<protein>
    <submittedName>
        <fullName evidence="1">Uncharacterized protein</fullName>
    </submittedName>
</protein>
<dbReference type="EMBL" id="NCVQ01000009">
    <property type="protein sequence ID" value="PWZ10397.1"/>
    <property type="molecule type" value="Genomic_DNA"/>
</dbReference>
<organism evidence="1">
    <name type="scientific">Zea mays</name>
    <name type="common">Maize</name>
    <dbReference type="NCBI Taxonomy" id="4577"/>
    <lineage>
        <taxon>Eukaryota</taxon>
        <taxon>Viridiplantae</taxon>
        <taxon>Streptophyta</taxon>
        <taxon>Embryophyta</taxon>
        <taxon>Tracheophyta</taxon>
        <taxon>Spermatophyta</taxon>
        <taxon>Magnoliopsida</taxon>
        <taxon>Liliopsida</taxon>
        <taxon>Poales</taxon>
        <taxon>Poaceae</taxon>
        <taxon>PACMAD clade</taxon>
        <taxon>Panicoideae</taxon>
        <taxon>Andropogonodae</taxon>
        <taxon>Andropogoneae</taxon>
        <taxon>Tripsacinae</taxon>
        <taxon>Zea</taxon>
    </lineage>
</organism>
<proteinExistence type="predicted"/>
<name>A0A3L6DRG6_MAIZE</name>
<reference evidence="1" key="1">
    <citation type="journal article" date="2018" name="Nat. Genet.">
        <title>Extensive intraspecific gene order and gene structural variations between Mo17 and other maize genomes.</title>
        <authorList>
            <person name="Sun S."/>
            <person name="Zhou Y."/>
            <person name="Chen J."/>
            <person name="Shi J."/>
            <person name="Zhao H."/>
            <person name="Zhao H."/>
            <person name="Song W."/>
            <person name="Zhang M."/>
            <person name="Cui Y."/>
            <person name="Dong X."/>
            <person name="Liu H."/>
            <person name="Ma X."/>
            <person name="Jiao Y."/>
            <person name="Wang B."/>
            <person name="Wei X."/>
            <person name="Stein J.C."/>
            <person name="Glaubitz J.C."/>
            <person name="Lu F."/>
            <person name="Yu G."/>
            <person name="Liang C."/>
            <person name="Fengler K."/>
            <person name="Li B."/>
            <person name="Rafalski A."/>
            <person name="Schnable P.S."/>
            <person name="Ware D.H."/>
            <person name="Buckler E.S."/>
            <person name="Lai J."/>
        </authorList>
    </citation>
    <scope>NUCLEOTIDE SEQUENCE [LARGE SCALE GENOMIC DNA]</scope>
    <source>
        <tissue evidence="1">Seedling</tissue>
    </source>
</reference>
<evidence type="ECO:0000313" key="1">
    <source>
        <dbReference type="EMBL" id="PWZ10397.1"/>
    </source>
</evidence>
<gene>
    <name evidence="1" type="ORF">Zm00014a_040168</name>
</gene>
<sequence length="35" mass="3659">MHWDCADQFDASDTEGIRGCCGLAVLGEGRVGEGC</sequence>